<dbReference type="Gene3D" id="1.10.2000.10">
    <property type="entry name" value="Frizzled cysteine-rich domain"/>
    <property type="match status" value="3"/>
</dbReference>
<dbReference type="PROSITE" id="PS50038">
    <property type="entry name" value="FZ"/>
    <property type="match status" value="2"/>
</dbReference>
<dbReference type="PANTHER" id="PTHR11309:SF47">
    <property type="entry name" value="FRIZZLED"/>
    <property type="match status" value="1"/>
</dbReference>
<dbReference type="Pfam" id="PF01392">
    <property type="entry name" value="Fz"/>
    <property type="match status" value="2"/>
</dbReference>
<dbReference type="Proteomes" id="UP000001554">
    <property type="component" value="Chromosome 3"/>
</dbReference>
<evidence type="ECO:0000256" key="3">
    <source>
        <dbReference type="PROSITE-ProRule" id="PRU00090"/>
    </source>
</evidence>
<name>A0A9J7MKA2_BRAFL</name>
<reference evidence="6" key="2">
    <citation type="submission" date="2025-08" db="UniProtKB">
        <authorList>
            <consortium name="RefSeq"/>
        </authorList>
    </citation>
    <scope>IDENTIFICATION</scope>
    <source>
        <strain evidence="6">S238N-H82</strain>
        <tissue evidence="6">Testes</tissue>
    </source>
</reference>
<evidence type="ECO:0000313" key="6">
    <source>
        <dbReference type="RefSeq" id="XP_035670071.1"/>
    </source>
</evidence>
<dbReference type="SUPFAM" id="SSF63501">
    <property type="entry name" value="Frizzled cysteine-rich domain"/>
    <property type="match status" value="3"/>
</dbReference>
<evidence type="ECO:0000259" key="4">
    <source>
        <dbReference type="PROSITE" id="PS50038"/>
    </source>
</evidence>
<accession>A0A9J7MKA2</accession>
<protein>
    <submittedName>
        <fullName evidence="6">Atrial natriuretic peptide-converting enzyme-like</fullName>
    </submittedName>
</protein>
<feature type="domain" description="FZ" evidence="4">
    <location>
        <begin position="1"/>
        <end position="49"/>
    </location>
</feature>
<evidence type="ECO:0000256" key="2">
    <source>
        <dbReference type="ARBA" id="ARBA00023157"/>
    </source>
</evidence>
<dbReference type="RefSeq" id="XP_035670071.1">
    <property type="nucleotide sequence ID" value="XM_035814178.1"/>
</dbReference>
<dbReference type="InterPro" id="IPR015526">
    <property type="entry name" value="Frizzled/SFRP"/>
</dbReference>
<dbReference type="PANTHER" id="PTHR11309">
    <property type="entry name" value="FRIZZLED"/>
    <property type="match status" value="1"/>
</dbReference>
<evidence type="ECO:0000313" key="5">
    <source>
        <dbReference type="Proteomes" id="UP000001554"/>
    </source>
</evidence>
<feature type="domain" description="FZ" evidence="4">
    <location>
        <begin position="49"/>
        <end position="185"/>
    </location>
</feature>
<keyword evidence="1" id="KW-0217">Developmental protein</keyword>
<keyword evidence="2" id="KW-1015">Disulfide bond</keyword>
<reference evidence="5" key="1">
    <citation type="journal article" date="2020" name="Nat. Ecol. Evol.">
        <title>Deeply conserved synteny resolves early events in vertebrate evolution.</title>
        <authorList>
            <person name="Simakov O."/>
            <person name="Marletaz F."/>
            <person name="Yue J.X."/>
            <person name="O'Connell B."/>
            <person name="Jenkins J."/>
            <person name="Brandt A."/>
            <person name="Calef R."/>
            <person name="Tung C.H."/>
            <person name="Huang T.K."/>
            <person name="Schmutz J."/>
            <person name="Satoh N."/>
            <person name="Yu J.K."/>
            <person name="Putnam N.H."/>
            <person name="Green R.E."/>
            <person name="Rokhsar D.S."/>
        </authorList>
    </citation>
    <scope>NUCLEOTIDE SEQUENCE [LARGE SCALE GENOMIC DNA]</scope>
    <source>
        <strain evidence="5">S238N-H82</strain>
    </source>
</reference>
<keyword evidence="5" id="KW-1185">Reference proteome</keyword>
<organism evidence="5 6">
    <name type="scientific">Branchiostoma floridae</name>
    <name type="common">Florida lancelet</name>
    <name type="synonym">Amphioxus</name>
    <dbReference type="NCBI Taxonomy" id="7739"/>
    <lineage>
        <taxon>Eukaryota</taxon>
        <taxon>Metazoa</taxon>
        <taxon>Chordata</taxon>
        <taxon>Cephalochordata</taxon>
        <taxon>Leptocardii</taxon>
        <taxon>Amphioxiformes</taxon>
        <taxon>Branchiostomatidae</taxon>
        <taxon>Branchiostoma</taxon>
    </lineage>
</organism>
<dbReference type="InterPro" id="IPR036790">
    <property type="entry name" value="Frizzled_dom_sf"/>
</dbReference>
<dbReference type="KEGG" id="bfo:118411699"/>
<evidence type="ECO:0000256" key="1">
    <source>
        <dbReference type="ARBA" id="ARBA00022473"/>
    </source>
</evidence>
<dbReference type="OMA" id="QCEPIRY"/>
<gene>
    <name evidence="6" type="primary">LOC118411699</name>
</gene>
<dbReference type="SMART" id="SM00063">
    <property type="entry name" value="FRI"/>
    <property type="match status" value="1"/>
</dbReference>
<dbReference type="AlphaFoldDB" id="A0A9J7MKA2"/>
<dbReference type="OrthoDB" id="5985572at2759"/>
<dbReference type="GeneID" id="118411699"/>
<dbReference type="InterPro" id="IPR020067">
    <property type="entry name" value="Frizzled_dom"/>
</dbReference>
<proteinExistence type="predicted"/>
<comment type="caution">
    <text evidence="3">Lacks conserved residue(s) required for the propagation of feature annotation.</text>
</comment>
<dbReference type="CDD" id="cd07066">
    <property type="entry name" value="CRD_FZ"/>
    <property type="match status" value="2"/>
</dbReference>
<sequence length="243" mass="27278">MPMRYVPPCRELCDEVRTSCEASLQAVGEEWPRDCSDLPSRDDEECLEPTPGACEPLPQAFRSTCELSAGYNATSFPNSFGHLSFQQMLTSREFSLFYLSLANISTSCYTGASFALLCRMFMPECENNAQIQLCRSVCEEINVRCTPVGLGLPFSCDEFPDKNSDPGCFAVKQCEPIRYSRCMGLSYSQTSFPNLYQWPSQDFAVQTAPFVFPTYDPISDCHPDLNFVLCSIFFPQCTPEGQM</sequence>